<dbReference type="Proteomes" id="UP000241986">
    <property type="component" value="Unassembled WGS sequence"/>
</dbReference>
<evidence type="ECO:0000313" key="1">
    <source>
        <dbReference type="EMBL" id="PTH78250.1"/>
    </source>
</evidence>
<gene>
    <name evidence="1" type="ORF">DAA48_25955</name>
</gene>
<name>A0A2T4MUJ7_AERVE</name>
<comment type="caution">
    <text evidence="1">The sequence shown here is derived from an EMBL/GenBank/DDBJ whole genome shotgun (WGS) entry which is preliminary data.</text>
</comment>
<organism evidence="1 2">
    <name type="scientific">Aeromonas veronii</name>
    <dbReference type="NCBI Taxonomy" id="654"/>
    <lineage>
        <taxon>Bacteria</taxon>
        <taxon>Pseudomonadati</taxon>
        <taxon>Pseudomonadota</taxon>
        <taxon>Gammaproteobacteria</taxon>
        <taxon>Aeromonadales</taxon>
        <taxon>Aeromonadaceae</taxon>
        <taxon>Aeromonas</taxon>
    </lineage>
</organism>
<sequence length="73" mass="8068">MQDISNFYLVPMASVLSLQAIKIARKCELQEKSGKGTVPRKRGWVTAESIGTILCFSNDDVRSKSGEDQANHL</sequence>
<dbReference type="EMBL" id="PZKL01000060">
    <property type="protein sequence ID" value="PTH78250.1"/>
    <property type="molecule type" value="Genomic_DNA"/>
</dbReference>
<protein>
    <submittedName>
        <fullName evidence="1">Uncharacterized protein</fullName>
    </submittedName>
</protein>
<dbReference type="AlphaFoldDB" id="A0A2T4MUJ7"/>
<accession>A0A2T4MUJ7</accession>
<reference evidence="1 2" key="1">
    <citation type="submission" date="2018-03" db="EMBL/GenBank/DDBJ databases">
        <title>Aeromonas veronii whole genome sequencing and analysis.</title>
        <authorList>
            <person name="Xie H."/>
            <person name="Liu T."/>
            <person name="Wang K."/>
        </authorList>
    </citation>
    <scope>NUCLEOTIDE SEQUENCE [LARGE SCALE GENOMIC DNA]</scope>
    <source>
        <strain evidence="1 2">XH.VA.1</strain>
    </source>
</reference>
<proteinExistence type="predicted"/>
<evidence type="ECO:0000313" key="2">
    <source>
        <dbReference type="Proteomes" id="UP000241986"/>
    </source>
</evidence>